<keyword evidence="2" id="KW-1185">Reference proteome</keyword>
<dbReference type="EMBL" id="SLUI01000022">
    <property type="protein sequence ID" value="TCL32405.1"/>
    <property type="molecule type" value="Genomic_DNA"/>
</dbReference>
<gene>
    <name evidence="1" type="ORF">EV210_12220</name>
</gene>
<dbReference type="Proteomes" id="UP000295063">
    <property type="component" value="Unassembled WGS sequence"/>
</dbReference>
<evidence type="ECO:0000313" key="1">
    <source>
        <dbReference type="EMBL" id="TCL32405.1"/>
    </source>
</evidence>
<evidence type="ECO:0000313" key="2">
    <source>
        <dbReference type="Proteomes" id="UP000295063"/>
    </source>
</evidence>
<accession>A0A4R1PRG6</accession>
<organism evidence="1 2">
    <name type="scientific">Anaerospora hongkongensis</name>
    <dbReference type="NCBI Taxonomy" id="244830"/>
    <lineage>
        <taxon>Bacteria</taxon>
        <taxon>Bacillati</taxon>
        <taxon>Bacillota</taxon>
        <taxon>Negativicutes</taxon>
        <taxon>Selenomonadales</taxon>
        <taxon>Sporomusaceae</taxon>
        <taxon>Anaerospora</taxon>
    </lineage>
</organism>
<protein>
    <submittedName>
        <fullName evidence="1">Uncharacterized protein</fullName>
    </submittedName>
</protein>
<reference evidence="1 2" key="1">
    <citation type="submission" date="2019-03" db="EMBL/GenBank/DDBJ databases">
        <title>Genomic Encyclopedia of Type Strains, Phase IV (KMG-IV): sequencing the most valuable type-strain genomes for metagenomic binning, comparative biology and taxonomic classification.</title>
        <authorList>
            <person name="Goeker M."/>
        </authorList>
    </citation>
    <scope>NUCLEOTIDE SEQUENCE [LARGE SCALE GENOMIC DNA]</scope>
    <source>
        <strain evidence="1 2">DSM 15969</strain>
    </source>
</reference>
<dbReference type="AlphaFoldDB" id="A0A4R1PRG6"/>
<name>A0A4R1PRG6_9FIRM</name>
<proteinExistence type="predicted"/>
<sequence>MHITGSPERYRHWLQVIPGKECKNAPVSRIAENSMLSRLNRPLPGAK</sequence>
<comment type="caution">
    <text evidence="1">The sequence shown here is derived from an EMBL/GenBank/DDBJ whole genome shotgun (WGS) entry which is preliminary data.</text>
</comment>